<accession>X1APR4</accession>
<reference evidence="1" key="1">
    <citation type="journal article" date="2014" name="Front. Microbiol.">
        <title>High frequency of phylogenetically diverse reductive dehalogenase-homologous genes in deep subseafloor sedimentary metagenomes.</title>
        <authorList>
            <person name="Kawai M."/>
            <person name="Futagami T."/>
            <person name="Toyoda A."/>
            <person name="Takaki Y."/>
            <person name="Nishi S."/>
            <person name="Hori S."/>
            <person name="Arai W."/>
            <person name="Tsubouchi T."/>
            <person name="Morono Y."/>
            <person name="Uchiyama I."/>
            <person name="Ito T."/>
            <person name="Fujiyama A."/>
            <person name="Inagaki F."/>
            <person name="Takami H."/>
        </authorList>
    </citation>
    <scope>NUCLEOTIDE SEQUENCE</scope>
    <source>
        <strain evidence="1">Expedition CK06-06</strain>
    </source>
</reference>
<protein>
    <submittedName>
        <fullName evidence="1">Uncharacterized protein</fullName>
    </submittedName>
</protein>
<dbReference type="EMBL" id="BART01001984">
    <property type="protein sequence ID" value="GAG74278.1"/>
    <property type="molecule type" value="Genomic_DNA"/>
</dbReference>
<sequence>WAGYEDSSGSDFTDRGGTDTSIRIQVTTDQEGDPFVIEAGTSSAWFDPSRNGEGFMLEILAKDRAVMYWFTYDDEGEQDWYIAVGEIRGNRILFPELIQASGGLFGPDFDPEMVTRTIVGSASFIFSGCDTGAMDWLIDKDENDRRHGRMNLLRLSRIMGIDCGNQSLPPDLDEGRLSGSWYDPAHSGEGYVLEVLTDERVLVYWFSFDSLGNRRWFFGTGEISDGRLLFEEIFTTRGGIFGPGFDPAKVELRPWGSLELNIGCENGTASFSSTEEGFPAGSLNLLRLTTLDGLSCED</sequence>
<gene>
    <name evidence="1" type="ORF">S01H4_06437</name>
</gene>
<name>X1APR4_9ZZZZ</name>
<feature type="non-terminal residue" evidence="1">
    <location>
        <position position="1"/>
    </location>
</feature>
<evidence type="ECO:0000313" key="1">
    <source>
        <dbReference type="EMBL" id="GAG74278.1"/>
    </source>
</evidence>
<comment type="caution">
    <text evidence="1">The sequence shown here is derived from an EMBL/GenBank/DDBJ whole genome shotgun (WGS) entry which is preliminary data.</text>
</comment>
<organism evidence="1">
    <name type="scientific">marine sediment metagenome</name>
    <dbReference type="NCBI Taxonomy" id="412755"/>
    <lineage>
        <taxon>unclassified sequences</taxon>
        <taxon>metagenomes</taxon>
        <taxon>ecological metagenomes</taxon>
    </lineage>
</organism>
<proteinExistence type="predicted"/>
<dbReference type="AlphaFoldDB" id="X1APR4"/>